<dbReference type="InterPro" id="IPR036866">
    <property type="entry name" value="RibonucZ/Hydroxyglut_hydro"/>
</dbReference>
<feature type="domain" description="Metallo-beta-lactamase" evidence="1">
    <location>
        <begin position="73"/>
        <end position="242"/>
    </location>
</feature>
<evidence type="ECO:0000259" key="1">
    <source>
        <dbReference type="SMART" id="SM00849"/>
    </source>
</evidence>
<reference evidence="2 3" key="1">
    <citation type="journal article" date="2014" name="Genome Announc.">
        <title>Genome Sequence and Methylome of Soil Bacterium Gemmatirosa kalamazoonensis KBS708T, a Member of the Rarely Cultivated Gemmatimonadetes Phylum.</title>
        <authorList>
            <person name="Debruyn J.M."/>
            <person name="Radosevich M."/>
            <person name="Wommack K.E."/>
            <person name="Polson S.W."/>
            <person name="Hauser L.J."/>
            <person name="Fawaz M.N."/>
            <person name="Korlach J."/>
            <person name="Tsai Y.C."/>
        </authorList>
    </citation>
    <scope>NUCLEOTIDE SEQUENCE [LARGE SCALE GENOMIC DNA]</scope>
    <source>
        <strain evidence="2 3">KBS708</strain>
        <plasmid evidence="3">Plasmid 1</plasmid>
    </source>
</reference>
<dbReference type="SMART" id="SM00849">
    <property type="entry name" value="Lactamase_B"/>
    <property type="match status" value="1"/>
</dbReference>
<dbReference type="HOGENOM" id="CLU_047034_0_0_0"/>
<name>W0RN88_9BACT</name>
<protein>
    <submittedName>
        <fullName evidence="2">Beta-lactamase domain protein</fullName>
    </submittedName>
</protein>
<dbReference type="InterPro" id="IPR001279">
    <property type="entry name" value="Metallo-B-lactamas"/>
</dbReference>
<sequence length="272" mass="29876">MTHYICATCGTQHAASDAPPPRCAVCDDERQWVPASGQRWTTLDALRRAHRNAFRQEEPALLGIGTEPSFAIGQRALLVRTPEGNVLWDCVALLDDATVDIVRALGGIAAIAISHPHYYTTMVEWAHAFDCPVLLHAADRQWVMRPDERLAFWDGDTRALAGGLTLIRAGGHFAGGTVLHWPEGAGGRGALLSGDIVQVAPDGRTVSFMRSYPNMIPLAPATVRRIVERLAPYRYERVIGAWWDRTIDRGGDAAVRASAERYARWATTPTDE</sequence>
<dbReference type="FunCoup" id="W0RN88">
    <property type="interactions" value="6"/>
</dbReference>
<dbReference type="AlphaFoldDB" id="W0RN88"/>
<evidence type="ECO:0000313" key="3">
    <source>
        <dbReference type="Proteomes" id="UP000019151"/>
    </source>
</evidence>
<dbReference type="PANTHER" id="PTHR36839:SF1">
    <property type="entry name" value="METALLO-BETA-LACTAMASE FAMILY PROTEIN (AFU_ORTHOLOGUE AFUA_5G12770)"/>
    <property type="match status" value="1"/>
</dbReference>
<evidence type="ECO:0000313" key="2">
    <source>
        <dbReference type="EMBL" id="AHG92499.1"/>
    </source>
</evidence>
<proteinExistence type="predicted"/>
<dbReference type="OrthoDB" id="2373347at2"/>
<dbReference type="PATRIC" id="fig|861299.3.peg.5019"/>
<dbReference type="InParanoid" id="W0RN88"/>
<dbReference type="RefSeq" id="WP_025413838.1">
    <property type="nucleotide sequence ID" value="NZ_CP007129.1"/>
</dbReference>
<dbReference type="KEGG" id="gba:J421_4964"/>
<dbReference type="PANTHER" id="PTHR36839">
    <property type="entry name" value="METALLO-BETA-LACTAMASE FAMILY PROTEIN (AFU_ORTHOLOGUE AFUA_5G12770)"/>
    <property type="match status" value="1"/>
</dbReference>
<organism evidence="2 3">
    <name type="scientific">Gemmatirosa kalamazoonensis</name>
    <dbReference type="NCBI Taxonomy" id="861299"/>
    <lineage>
        <taxon>Bacteria</taxon>
        <taxon>Pseudomonadati</taxon>
        <taxon>Gemmatimonadota</taxon>
        <taxon>Gemmatimonadia</taxon>
        <taxon>Gemmatimonadales</taxon>
        <taxon>Gemmatimonadaceae</taxon>
        <taxon>Gemmatirosa</taxon>
    </lineage>
</organism>
<dbReference type="SUPFAM" id="SSF56281">
    <property type="entry name" value="Metallo-hydrolase/oxidoreductase"/>
    <property type="match status" value="1"/>
</dbReference>
<dbReference type="Gene3D" id="3.60.15.10">
    <property type="entry name" value="Ribonuclease Z/Hydroxyacylglutathione hydrolase-like"/>
    <property type="match status" value="1"/>
</dbReference>
<accession>W0RN88</accession>
<dbReference type="EMBL" id="CP007129">
    <property type="protein sequence ID" value="AHG92499.1"/>
    <property type="molecule type" value="Genomic_DNA"/>
</dbReference>
<keyword evidence="3" id="KW-1185">Reference proteome</keyword>
<keyword evidence="2" id="KW-0614">Plasmid</keyword>
<gene>
    <name evidence="2" type="ORF">J421_4964</name>
</gene>
<dbReference type="Proteomes" id="UP000019151">
    <property type="component" value="Plasmid 1"/>
</dbReference>
<geneLocation type="plasmid" evidence="2 3">
    <name>1</name>
</geneLocation>